<feature type="transmembrane region" description="Helical" evidence="2">
    <location>
        <begin position="631"/>
        <end position="654"/>
    </location>
</feature>
<evidence type="ECO:0000313" key="5">
    <source>
        <dbReference type="Proteomes" id="UP000467840"/>
    </source>
</evidence>
<accession>A0A6A6MXJ3</accession>
<evidence type="ECO:0000313" key="4">
    <source>
        <dbReference type="EMBL" id="KAF2317315.1"/>
    </source>
</evidence>
<reference evidence="4 5" key="1">
    <citation type="journal article" date="2020" name="Mol. Plant">
        <title>The Chromosome-Based Rubber Tree Genome Provides New Insights into Spurge Genome Evolution and Rubber Biosynthesis.</title>
        <authorList>
            <person name="Liu J."/>
            <person name="Shi C."/>
            <person name="Shi C.C."/>
            <person name="Li W."/>
            <person name="Zhang Q.J."/>
            <person name="Zhang Y."/>
            <person name="Li K."/>
            <person name="Lu H.F."/>
            <person name="Shi C."/>
            <person name="Zhu S.T."/>
            <person name="Xiao Z.Y."/>
            <person name="Nan H."/>
            <person name="Yue Y."/>
            <person name="Zhu X.G."/>
            <person name="Wu Y."/>
            <person name="Hong X.N."/>
            <person name="Fan G.Y."/>
            <person name="Tong Y."/>
            <person name="Zhang D."/>
            <person name="Mao C.L."/>
            <person name="Liu Y.L."/>
            <person name="Hao S.J."/>
            <person name="Liu W.Q."/>
            <person name="Lv M.Q."/>
            <person name="Zhang H.B."/>
            <person name="Liu Y."/>
            <person name="Hu-Tang G.R."/>
            <person name="Wang J.P."/>
            <person name="Wang J.H."/>
            <person name="Sun Y.H."/>
            <person name="Ni S.B."/>
            <person name="Chen W.B."/>
            <person name="Zhang X.C."/>
            <person name="Jiao Y.N."/>
            <person name="Eichler E.E."/>
            <person name="Li G.H."/>
            <person name="Liu X."/>
            <person name="Gao L.Z."/>
        </authorList>
    </citation>
    <scope>NUCLEOTIDE SEQUENCE [LARGE SCALE GENOMIC DNA]</scope>
    <source>
        <strain evidence="5">cv. GT1</strain>
        <tissue evidence="4">Leaf</tissue>
    </source>
</reference>
<feature type="region of interest" description="Disordered" evidence="1">
    <location>
        <begin position="1"/>
        <end position="21"/>
    </location>
</feature>
<dbReference type="EMBL" id="JAAGAX010000004">
    <property type="protein sequence ID" value="KAF2317315.1"/>
    <property type="molecule type" value="Genomic_DNA"/>
</dbReference>
<feature type="region of interest" description="Disordered" evidence="1">
    <location>
        <begin position="360"/>
        <end position="384"/>
    </location>
</feature>
<gene>
    <name evidence="4" type="ORF">GH714_020098</name>
</gene>
<organism evidence="4 5">
    <name type="scientific">Hevea brasiliensis</name>
    <name type="common">Para rubber tree</name>
    <name type="synonym">Siphonia brasiliensis</name>
    <dbReference type="NCBI Taxonomy" id="3981"/>
    <lineage>
        <taxon>Eukaryota</taxon>
        <taxon>Viridiplantae</taxon>
        <taxon>Streptophyta</taxon>
        <taxon>Embryophyta</taxon>
        <taxon>Tracheophyta</taxon>
        <taxon>Spermatophyta</taxon>
        <taxon>Magnoliopsida</taxon>
        <taxon>eudicotyledons</taxon>
        <taxon>Gunneridae</taxon>
        <taxon>Pentapetalae</taxon>
        <taxon>rosids</taxon>
        <taxon>fabids</taxon>
        <taxon>Malpighiales</taxon>
        <taxon>Euphorbiaceae</taxon>
        <taxon>Crotonoideae</taxon>
        <taxon>Micrandreae</taxon>
        <taxon>Hevea</taxon>
    </lineage>
</organism>
<feature type="transmembrane region" description="Helical" evidence="2">
    <location>
        <begin position="674"/>
        <end position="699"/>
    </location>
</feature>
<evidence type="ECO:0000259" key="3">
    <source>
        <dbReference type="Pfam" id="PF13962"/>
    </source>
</evidence>
<dbReference type="PANTHER" id="PTHR24177">
    <property type="entry name" value="CASKIN"/>
    <property type="match status" value="1"/>
</dbReference>
<dbReference type="AlphaFoldDB" id="A0A6A6MXJ3"/>
<dbReference type="Proteomes" id="UP000467840">
    <property type="component" value="Chromosome 6"/>
</dbReference>
<comment type="caution">
    <text evidence="4">The sequence shown here is derived from an EMBL/GenBank/DDBJ whole genome shotgun (WGS) entry which is preliminary data.</text>
</comment>
<evidence type="ECO:0000256" key="1">
    <source>
        <dbReference type="SAM" id="MobiDB-lite"/>
    </source>
</evidence>
<keyword evidence="5" id="KW-1185">Reference proteome</keyword>
<dbReference type="Pfam" id="PF13962">
    <property type="entry name" value="PGG"/>
    <property type="match status" value="1"/>
</dbReference>
<dbReference type="PANTHER" id="PTHR24177:SF335">
    <property type="entry name" value="PGG DOMAIN-CONTAINING PROTEIN"/>
    <property type="match status" value="1"/>
</dbReference>
<evidence type="ECO:0000256" key="2">
    <source>
        <dbReference type="SAM" id="Phobius"/>
    </source>
</evidence>
<feature type="transmembrane region" description="Helical" evidence="2">
    <location>
        <begin position="591"/>
        <end position="611"/>
    </location>
</feature>
<keyword evidence="2" id="KW-0472">Membrane</keyword>
<dbReference type="InterPro" id="IPR036770">
    <property type="entry name" value="Ankyrin_rpt-contain_sf"/>
</dbReference>
<feature type="domain" description="PGG" evidence="3">
    <location>
        <begin position="586"/>
        <end position="698"/>
    </location>
</feature>
<sequence length="768" mass="86634">MPQHGSVTITEDASSGPSLISKTSINFAEDISSNSSSSENGGEGTKEDNQLTAMATASASGFASFVSEKRTEANFEKWKECLKHYLIGQDLESVVFGEEEKPQENDSNYKDWVMKNSMALHAIETSCGADTISNLMRKYPDEVDSAKFVWKHLADKPSTIKRYKEEETSSILQYRSLYKAIEKGDWDKTKDCLSGNPNDVRTKISLMGLNALQVAVLAGKLKIVDELVKLMSDEDLEMTSNYGNDYDGCLPIVMTSLYGQRETIHYLLQRTPIEYLSPKSGDKNGATLLNCLISDGLYDEALCLLKKEGYRQLGFMEDFNRNCAIKLLAKKSSAFLSGSNLGFWNRWLYSCVPNFYQDDISPPEPRDEENDQIPCNQDSGDGRSTRKQVVNLAHGLLCRVLKHLVPESIKDMKMRHAQALHLLKLLFKEIPTLKNEELRNLRFNLIVYDAIKNGLVEFIEELITSNPELVWRVDNKGRTLFAYAILLRQEKIFSLIYELGEKRRTITTKRDVFGNNFLHLAAKLSPASQLDRVPGTALQMQKELQWFKEIESMVPSKFKERTNENGHTPSALFTKEHAELMKEGERWMKNTTASCMVVAALIATVVFTTAFTVPGGTSDKTGIPIFLGYDAFLIFIITNALSLFFSTTSVLIFLGILTSRFAEKDFLKSLPRKLIIGLSTLFFSVVTMMIAFGSSIFILLQKRLSWIDIPITILSAIPIAFFIFFQFPLLFRIVINTHKHSLFDRTKEQHVQANLSELGLDSGADEQN</sequence>
<proteinExistence type="predicted"/>
<keyword evidence="2" id="KW-0812">Transmembrane</keyword>
<dbReference type="InterPro" id="IPR026961">
    <property type="entry name" value="PGG_dom"/>
</dbReference>
<protein>
    <recommendedName>
        <fullName evidence="3">PGG domain-containing protein</fullName>
    </recommendedName>
</protein>
<keyword evidence="2" id="KW-1133">Transmembrane helix</keyword>
<dbReference type="SUPFAM" id="SSF48403">
    <property type="entry name" value="Ankyrin repeat"/>
    <property type="match status" value="1"/>
</dbReference>
<name>A0A6A6MXJ3_HEVBR</name>
<dbReference type="GO" id="GO:0016020">
    <property type="term" value="C:membrane"/>
    <property type="evidence" value="ECO:0007669"/>
    <property type="project" value="TreeGrafter"/>
</dbReference>
<dbReference type="Gene3D" id="1.25.40.20">
    <property type="entry name" value="Ankyrin repeat-containing domain"/>
    <property type="match status" value="2"/>
</dbReference>
<feature type="transmembrane region" description="Helical" evidence="2">
    <location>
        <begin position="711"/>
        <end position="735"/>
    </location>
</feature>